<dbReference type="RefSeq" id="WP_093118796.1">
    <property type="nucleotide sequence ID" value="NZ_FNWJ01000002.1"/>
</dbReference>
<dbReference type="Pfam" id="PF14361">
    <property type="entry name" value="RsbRD_N"/>
    <property type="match status" value="1"/>
</dbReference>
<protein>
    <submittedName>
        <fullName evidence="5">PucR C-terminal helix-turn-helix domain-containing protein</fullName>
    </submittedName>
</protein>
<accession>A0A1H6FYG1</accession>
<organism evidence="5 6">
    <name type="scientific">Thermoleophilum album</name>
    <dbReference type="NCBI Taxonomy" id="29539"/>
    <lineage>
        <taxon>Bacteria</taxon>
        <taxon>Bacillati</taxon>
        <taxon>Actinomycetota</taxon>
        <taxon>Thermoleophilia</taxon>
        <taxon>Thermoleophilales</taxon>
        <taxon>Thermoleophilaceae</taxon>
        <taxon>Thermoleophilum</taxon>
    </lineage>
</organism>
<dbReference type="InterPro" id="IPR025736">
    <property type="entry name" value="PucR_C-HTH_dom"/>
</dbReference>
<keyword evidence="6" id="KW-1185">Reference proteome</keyword>
<gene>
    <name evidence="5" type="ORF">SAMN02745716_2089</name>
</gene>
<dbReference type="OrthoDB" id="3663486at2"/>
<reference evidence="6" key="1">
    <citation type="submission" date="2016-10" db="EMBL/GenBank/DDBJ databases">
        <authorList>
            <person name="Varghese N."/>
            <person name="Submissions S."/>
        </authorList>
    </citation>
    <scope>NUCLEOTIDE SEQUENCE [LARGE SCALE GENOMIC DNA]</scope>
    <source>
        <strain evidence="6">ATCC 35263</strain>
    </source>
</reference>
<dbReference type="InterPro" id="IPR051448">
    <property type="entry name" value="CdaR-like_regulators"/>
</dbReference>
<dbReference type="AlphaFoldDB" id="A0A1H6FYG1"/>
<dbReference type="EMBL" id="FNWJ01000002">
    <property type="protein sequence ID" value="SEH15859.1"/>
    <property type="molecule type" value="Genomic_DNA"/>
</dbReference>
<dbReference type="STRING" id="29539.SAMN02745716_2089"/>
<evidence type="ECO:0000313" key="5">
    <source>
        <dbReference type="EMBL" id="SEH15859.1"/>
    </source>
</evidence>
<evidence type="ECO:0000259" key="2">
    <source>
        <dbReference type="Pfam" id="PF13556"/>
    </source>
</evidence>
<dbReference type="InterPro" id="IPR025751">
    <property type="entry name" value="RsbRD_N_dom"/>
</dbReference>
<dbReference type="InterPro" id="IPR041522">
    <property type="entry name" value="CdaR_GGDEF"/>
</dbReference>
<proteinExistence type="inferred from homology"/>
<evidence type="ECO:0000313" key="6">
    <source>
        <dbReference type="Proteomes" id="UP000222056"/>
    </source>
</evidence>
<dbReference type="PANTHER" id="PTHR33744">
    <property type="entry name" value="CARBOHYDRATE DIACID REGULATOR"/>
    <property type="match status" value="1"/>
</dbReference>
<dbReference type="Pfam" id="PF17853">
    <property type="entry name" value="GGDEF_2"/>
    <property type="match status" value="1"/>
</dbReference>
<dbReference type="Proteomes" id="UP000222056">
    <property type="component" value="Unassembled WGS sequence"/>
</dbReference>
<name>A0A1H6FYG1_THEAL</name>
<dbReference type="PANTHER" id="PTHR33744:SF1">
    <property type="entry name" value="DNA-BINDING TRANSCRIPTIONAL ACTIVATOR ADER"/>
    <property type="match status" value="1"/>
</dbReference>
<dbReference type="InterPro" id="IPR042070">
    <property type="entry name" value="PucR_C-HTH_sf"/>
</dbReference>
<sequence>MADQLTVSRAAEALLARGPELVDRMTTAIAERIPALAVTELRELVTTSCEANLTSGLRALRQERFDFPDELPEAARRLAEGCARLGVPLTDLLRAYHIGHELVLDEWLTELAAAPLPTAERTGAQRAGSVFLFRAVDRLTTLVATIYTRERERLLRSREQRRVQLVRDLLGGEEIPAEVLERDLGYDVSLTHIALVLRDREPERLARRLAQGLDAGALLVVAITPDSAWAWIGRMRPPPVARVATAVRAALAREPSYDGRAVGIGGPAGGRPGFRLAHREAIDAFEIAARAGEPLAVFEDVSLEALALRDRELATRFVARELGPLAANDRRSAVLRATLSAWFESGHNQSAAALRLGVHEHTVAYRLRNIERLLGRPPRERRAELEVALRLWPHVADTFVGAAQGARRRLGSAH</sequence>
<evidence type="ECO:0000259" key="3">
    <source>
        <dbReference type="Pfam" id="PF14361"/>
    </source>
</evidence>
<feature type="domain" description="RsbT co-antagonist protein RsbRD N-terminal" evidence="3">
    <location>
        <begin position="19"/>
        <end position="162"/>
    </location>
</feature>
<comment type="similarity">
    <text evidence="1">Belongs to the CdaR family.</text>
</comment>
<feature type="domain" description="CdaR GGDEF-like" evidence="4">
    <location>
        <begin position="181"/>
        <end position="286"/>
    </location>
</feature>
<evidence type="ECO:0000256" key="1">
    <source>
        <dbReference type="ARBA" id="ARBA00006754"/>
    </source>
</evidence>
<evidence type="ECO:0000259" key="4">
    <source>
        <dbReference type="Pfam" id="PF17853"/>
    </source>
</evidence>
<dbReference type="Pfam" id="PF13556">
    <property type="entry name" value="HTH_30"/>
    <property type="match status" value="1"/>
</dbReference>
<feature type="domain" description="PucR C-terminal helix-turn-helix" evidence="2">
    <location>
        <begin position="335"/>
        <end position="391"/>
    </location>
</feature>
<dbReference type="Gene3D" id="1.10.10.2840">
    <property type="entry name" value="PucR C-terminal helix-turn-helix domain"/>
    <property type="match status" value="1"/>
</dbReference>